<name>A0ABW3VMS3_9PSEU</name>
<dbReference type="PANTHER" id="PTHR46796:SF15">
    <property type="entry name" value="BLL1074 PROTEIN"/>
    <property type="match status" value="1"/>
</dbReference>
<evidence type="ECO:0000313" key="5">
    <source>
        <dbReference type="EMBL" id="MFD1235640.1"/>
    </source>
</evidence>
<accession>A0ABW3VMS3</accession>
<evidence type="ECO:0000259" key="4">
    <source>
        <dbReference type="PROSITE" id="PS01124"/>
    </source>
</evidence>
<feature type="domain" description="HTH araC/xylS-type" evidence="4">
    <location>
        <begin position="180"/>
        <end position="270"/>
    </location>
</feature>
<dbReference type="InterPro" id="IPR050204">
    <property type="entry name" value="AraC_XylS_family_regulators"/>
</dbReference>
<keyword evidence="6" id="KW-1185">Reference proteome</keyword>
<reference evidence="6" key="1">
    <citation type="journal article" date="2019" name="Int. J. Syst. Evol. Microbiol.">
        <title>The Global Catalogue of Microorganisms (GCM) 10K type strain sequencing project: providing services to taxonomists for standard genome sequencing and annotation.</title>
        <authorList>
            <consortium name="The Broad Institute Genomics Platform"/>
            <consortium name="The Broad Institute Genome Sequencing Center for Infectious Disease"/>
            <person name="Wu L."/>
            <person name="Ma J."/>
        </authorList>
    </citation>
    <scope>NUCLEOTIDE SEQUENCE [LARGE SCALE GENOMIC DNA]</scope>
    <source>
        <strain evidence="6">CCUG 49018</strain>
    </source>
</reference>
<sequence>MTGDELVWRRPPAPLRPFVDLCSGYRMAATPPGTHQGVPGAHLTFLLCLDGDVEVLQTPGAGRGPGRFDAMVAGLHDRPAVMAQGPAQTGIQLRLTWRGARMLLGVPAAALAGDVVDLRDVLGRGAVELRERLATAPSWAHRFAVLDRELTRLAASSRAPEPAPEVARAWDVLAASGGTVRVEALARDVGWSRRHLATRFHDELGVSPKTAARVIRFERACDMLRSGGRDPGRRPALADVAARCGYADQPHLARDFRELGGTTATRWLAERPT</sequence>
<organism evidence="5 6">
    <name type="scientific">Pseudonocardia benzenivorans</name>
    <dbReference type="NCBI Taxonomy" id="228005"/>
    <lineage>
        <taxon>Bacteria</taxon>
        <taxon>Bacillati</taxon>
        <taxon>Actinomycetota</taxon>
        <taxon>Actinomycetes</taxon>
        <taxon>Pseudonocardiales</taxon>
        <taxon>Pseudonocardiaceae</taxon>
        <taxon>Pseudonocardia</taxon>
    </lineage>
</organism>
<gene>
    <name evidence="5" type="ORF">ACFQ34_20310</name>
</gene>
<keyword evidence="2" id="KW-0238">DNA-binding</keyword>
<evidence type="ECO:0000256" key="2">
    <source>
        <dbReference type="ARBA" id="ARBA00023125"/>
    </source>
</evidence>
<keyword evidence="1" id="KW-0805">Transcription regulation</keyword>
<dbReference type="PANTHER" id="PTHR46796">
    <property type="entry name" value="HTH-TYPE TRANSCRIPTIONAL ACTIVATOR RHAS-RELATED"/>
    <property type="match status" value="1"/>
</dbReference>
<evidence type="ECO:0000256" key="3">
    <source>
        <dbReference type="ARBA" id="ARBA00023163"/>
    </source>
</evidence>
<evidence type="ECO:0000256" key="1">
    <source>
        <dbReference type="ARBA" id="ARBA00023015"/>
    </source>
</evidence>
<dbReference type="PROSITE" id="PS01124">
    <property type="entry name" value="HTH_ARAC_FAMILY_2"/>
    <property type="match status" value="1"/>
</dbReference>
<dbReference type="Gene3D" id="1.10.10.60">
    <property type="entry name" value="Homeodomain-like"/>
    <property type="match status" value="1"/>
</dbReference>
<dbReference type="InterPro" id="IPR018060">
    <property type="entry name" value="HTH_AraC"/>
</dbReference>
<dbReference type="RefSeq" id="WP_103381911.1">
    <property type="nucleotide sequence ID" value="NZ_BAABKS010000036.1"/>
</dbReference>
<evidence type="ECO:0000313" key="6">
    <source>
        <dbReference type="Proteomes" id="UP001597182"/>
    </source>
</evidence>
<proteinExistence type="predicted"/>
<dbReference type="EMBL" id="JBHTMB010000169">
    <property type="protein sequence ID" value="MFD1235640.1"/>
    <property type="molecule type" value="Genomic_DNA"/>
</dbReference>
<dbReference type="Proteomes" id="UP001597182">
    <property type="component" value="Unassembled WGS sequence"/>
</dbReference>
<dbReference type="Pfam" id="PF12833">
    <property type="entry name" value="HTH_18"/>
    <property type="match status" value="1"/>
</dbReference>
<dbReference type="SMART" id="SM00342">
    <property type="entry name" value="HTH_ARAC"/>
    <property type="match status" value="1"/>
</dbReference>
<keyword evidence="3" id="KW-0804">Transcription</keyword>
<protein>
    <submittedName>
        <fullName evidence="5">Helix-turn-helix domain-containing protein</fullName>
    </submittedName>
</protein>
<comment type="caution">
    <text evidence="5">The sequence shown here is derived from an EMBL/GenBank/DDBJ whole genome shotgun (WGS) entry which is preliminary data.</text>
</comment>